<dbReference type="Gene3D" id="2.40.50.140">
    <property type="entry name" value="Nucleic acid-binding proteins"/>
    <property type="match status" value="1"/>
</dbReference>
<dbReference type="AlphaFoldDB" id="A0A1X7V3E5"/>
<proteinExistence type="predicted"/>
<name>A0A1X7V3E5_AMPQE</name>
<evidence type="ECO:0000313" key="1">
    <source>
        <dbReference type="EnsemblMetazoa" id="Aqu2.1.34077_001"/>
    </source>
</evidence>
<protein>
    <recommendedName>
        <fullName evidence="2">Replication protein A OB domain-containing protein</fullName>
    </recommendedName>
</protein>
<dbReference type="InterPro" id="IPR012340">
    <property type="entry name" value="NA-bd_OB-fold"/>
</dbReference>
<evidence type="ECO:0008006" key="2">
    <source>
        <dbReference type="Google" id="ProtNLM"/>
    </source>
</evidence>
<accession>A0A1X7V3E5</accession>
<organism evidence="1">
    <name type="scientific">Amphimedon queenslandica</name>
    <name type="common">Sponge</name>
    <dbReference type="NCBI Taxonomy" id="400682"/>
    <lineage>
        <taxon>Eukaryota</taxon>
        <taxon>Metazoa</taxon>
        <taxon>Porifera</taxon>
        <taxon>Demospongiae</taxon>
        <taxon>Heteroscleromorpha</taxon>
        <taxon>Haplosclerida</taxon>
        <taxon>Niphatidae</taxon>
        <taxon>Amphimedon</taxon>
    </lineage>
</organism>
<dbReference type="SUPFAM" id="SSF50249">
    <property type="entry name" value="Nucleic acid-binding proteins"/>
    <property type="match status" value="1"/>
</dbReference>
<reference evidence="1" key="1">
    <citation type="submission" date="2017-05" db="UniProtKB">
        <authorList>
            <consortium name="EnsemblMetazoa"/>
        </authorList>
    </citation>
    <scope>IDENTIFICATION</scope>
</reference>
<sequence length="93" mass="10205">MKPQVIPESSISEILDMDDGVTVNLNPSKVVSVEPPSAVGTGLVQDVTLSDGDNTINLSVWDGNTNKFEVLQVYKFVHPFVSGYQKFNFFSPK</sequence>
<dbReference type="InParanoid" id="A0A1X7V3E5"/>
<dbReference type="EnsemblMetazoa" id="Aqu2.1.34077_001">
    <property type="protein sequence ID" value="Aqu2.1.34077_001"/>
    <property type="gene ID" value="Aqu2.1.34077"/>
</dbReference>